<feature type="transmembrane region" description="Helical" evidence="6">
    <location>
        <begin position="126"/>
        <end position="152"/>
    </location>
</feature>
<feature type="transmembrane region" description="Helical" evidence="6">
    <location>
        <begin position="444"/>
        <end position="466"/>
    </location>
</feature>
<feature type="transmembrane region" description="Helical" evidence="6">
    <location>
        <begin position="86"/>
        <end position="106"/>
    </location>
</feature>
<reference evidence="7" key="1">
    <citation type="journal article" date="2021" name="J Fungi (Basel)">
        <title>Genomic and Metabolomic Analyses of the Marine Fungus Emericellopsis cladophorae: Insights into Saltwater Adaptability Mechanisms and Its Biosynthetic Potential.</title>
        <authorList>
            <person name="Goncalves M.F.M."/>
            <person name="Hilario S."/>
            <person name="Van de Peer Y."/>
            <person name="Esteves A.C."/>
            <person name="Alves A."/>
        </authorList>
    </citation>
    <scope>NUCLEOTIDE SEQUENCE</scope>
    <source>
        <strain evidence="7">MUM 19.33</strain>
    </source>
</reference>
<name>A0A9P9Y051_9HYPO</name>
<dbReference type="Proteomes" id="UP001055219">
    <property type="component" value="Unassembled WGS sequence"/>
</dbReference>
<protein>
    <recommendedName>
        <fullName evidence="9">LrgB-like protein</fullName>
    </recommendedName>
</protein>
<evidence type="ECO:0000256" key="1">
    <source>
        <dbReference type="ARBA" id="ARBA00004141"/>
    </source>
</evidence>
<dbReference type="OrthoDB" id="2502820at2759"/>
<proteinExistence type="predicted"/>
<accession>A0A9P9Y051</accession>
<keyword evidence="4 6" id="KW-0472">Membrane</keyword>
<evidence type="ECO:0000256" key="3">
    <source>
        <dbReference type="ARBA" id="ARBA00022989"/>
    </source>
</evidence>
<evidence type="ECO:0000256" key="5">
    <source>
        <dbReference type="SAM" id="MobiDB-lite"/>
    </source>
</evidence>
<feature type="transmembrane region" description="Helical" evidence="6">
    <location>
        <begin position="385"/>
        <end position="403"/>
    </location>
</feature>
<comment type="caution">
    <text evidence="7">The sequence shown here is derived from an EMBL/GenBank/DDBJ whole genome shotgun (WGS) entry which is preliminary data.</text>
</comment>
<organism evidence="7 8">
    <name type="scientific">Emericellopsis cladophorae</name>
    <dbReference type="NCBI Taxonomy" id="2686198"/>
    <lineage>
        <taxon>Eukaryota</taxon>
        <taxon>Fungi</taxon>
        <taxon>Dikarya</taxon>
        <taxon>Ascomycota</taxon>
        <taxon>Pezizomycotina</taxon>
        <taxon>Sordariomycetes</taxon>
        <taxon>Hypocreomycetidae</taxon>
        <taxon>Hypocreales</taxon>
        <taxon>Bionectriaceae</taxon>
        <taxon>Emericellopsis</taxon>
    </lineage>
</organism>
<feature type="transmembrane region" description="Helical" evidence="6">
    <location>
        <begin position="302"/>
        <end position="322"/>
    </location>
</feature>
<keyword evidence="8" id="KW-1185">Reference proteome</keyword>
<evidence type="ECO:0000313" key="8">
    <source>
        <dbReference type="Proteomes" id="UP001055219"/>
    </source>
</evidence>
<dbReference type="EMBL" id="JAGIXG020000028">
    <property type="protein sequence ID" value="KAI6780758.1"/>
    <property type="molecule type" value="Genomic_DNA"/>
</dbReference>
<dbReference type="AlphaFoldDB" id="A0A9P9Y051"/>
<reference evidence="7" key="2">
    <citation type="submission" date="2022-07" db="EMBL/GenBank/DDBJ databases">
        <authorList>
            <person name="Goncalves M.F.M."/>
            <person name="Hilario S."/>
            <person name="Van De Peer Y."/>
            <person name="Esteves A.C."/>
            <person name="Alves A."/>
        </authorList>
    </citation>
    <scope>NUCLEOTIDE SEQUENCE</scope>
    <source>
        <strain evidence="7">MUM 19.33</strain>
    </source>
</reference>
<dbReference type="PANTHER" id="PTHR30249:SF0">
    <property type="entry name" value="PLASTIDAL GLYCOLATE_GLYCERATE TRANSLOCATOR 1, CHLOROPLASTIC"/>
    <property type="match status" value="1"/>
</dbReference>
<evidence type="ECO:0000256" key="2">
    <source>
        <dbReference type="ARBA" id="ARBA00022692"/>
    </source>
</evidence>
<dbReference type="GO" id="GO:0016020">
    <property type="term" value="C:membrane"/>
    <property type="evidence" value="ECO:0007669"/>
    <property type="project" value="UniProtKB-SubCell"/>
</dbReference>
<keyword evidence="3 6" id="KW-1133">Transmembrane helix</keyword>
<comment type="subcellular location">
    <subcellularLocation>
        <location evidence="1">Membrane</location>
        <topology evidence="1">Multi-pass membrane protein</topology>
    </subcellularLocation>
</comment>
<dbReference type="PANTHER" id="PTHR30249">
    <property type="entry name" value="PUTATIVE SEROTONIN TRANSPORTER"/>
    <property type="match status" value="1"/>
</dbReference>
<evidence type="ECO:0000313" key="7">
    <source>
        <dbReference type="EMBL" id="KAI6780758.1"/>
    </source>
</evidence>
<dbReference type="GeneID" id="75827585"/>
<keyword evidence="2 6" id="KW-0812">Transmembrane</keyword>
<evidence type="ECO:0008006" key="9">
    <source>
        <dbReference type="Google" id="ProtNLM"/>
    </source>
</evidence>
<dbReference type="RefSeq" id="XP_051361614.1">
    <property type="nucleotide sequence ID" value="XM_051507116.1"/>
</dbReference>
<evidence type="ECO:0000256" key="4">
    <source>
        <dbReference type="ARBA" id="ARBA00023136"/>
    </source>
</evidence>
<feature type="region of interest" description="Disordered" evidence="5">
    <location>
        <begin position="161"/>
        <end position="208"/>
    </location>
</feature>
<feature type="transmembrane region" description="Helical" evidence="6">
    <location>
        <begin position="499"/>
        <end position="520"/>
    </location>
</feature>
<feature type="transmembrane region" description="Helical" evidence="6">
    <location>
        <begin position="56"/>
        <end position="74"/>
    </location>
</feature>
<sequence length="533" mass="57544">MASQSLFEDALKALRLSAQSSARHVVHSWIYVPVGLALMLLACFGVDSFLRQVKVTFPASVACLVLLFVALLACEAALGSHQTRKLVALLDVPAGWALRWMSIFFMPPFVLLPLSPRIGVIEVLKIIAVFLIGFAVMMALAAYLIRSLHLLLGSSKKSMTQRAEELDPTQEHIPLADATPTPSETPPRESISGITSPPASRPQTPPQLRLQDHHHATQQVVLGDHVAARSEYMVQVPVPPERCERWAAVASSHLDTITYGVLTLVGLPMYYTTDFPLPLQLPLTVLCYMFLSTLPPPSWRTYLHPVLTASLVTVLLLWLLAFTKGVSLSTTLHAYRTGAKYLTLWRDASTRPPGAGDIFATLLDASIMALALPTFQHRRELRAHFAPLLVPSVIISVGSLLAYPPLCYSISIEAKRSLAFASRSLTLALATPATENLGGDLNTAAALAIVSGIFGVLVGPRMLAIMRVPEDDYVTRGVTLGVNSSAIATALLLKTDPRAAALACLSMILFGTVTVIFTSIPPVANVIRGFVGL</sequence>
<gene>
    <name evidence="7" type="ORF">J7T54_001066</name>
</gene>
<dbReference type="InterPro" id="IPR007300">
    <property type="entry name" value="CidB/LrgB"/>
</dbReference>
<dbReference type="Pfam" id="PF04172">
    <property type="entry name" value="LrgB"/>
    <property type="match status" value="1"/>
</dbReference>
<feature type="transmembrane region" description="Helical" evidence="6">
    <location>
        <begin position="29"/>
        <end position="50"/>
    </location>
</feature>
<evidence type="ECO:0000256" key="6">
    <source>
        <dbReference type="SAM" id="Phobius"/>
    </source>
</evidence>